<sequence>MTDLWNAPAWVLEEPEQRREYVILDQAGQVLANVPRVPLQPQGGQGGGGGGGGGLPYANPHAQHDESRVVVRVADPSGTTLFFVDRIGTPADGTPDHVLVVAGDGQTMIGSLALATAGARSAFRIVRGGGFGGTGYAMRDAQGQEVGRATRQPTPPGTPELHFSLADGQGTEVGRLHATQSAYGERRRRWELQWGNWPQDPLRMLVMASPIAIELLTPIDIHR</sequence>
<comment type="caution">
    <text evidence="2">The sequence shown here is derived from an EMBL/GenBank/DDBJ whole genome shotgun (WGS) entry which is preliminary data.</text>
</comment>
<evidence type="ECO:0000256" key="1">
    <source>
        <dbReference type="SAM" id="MobiDB-lite"/>
    </source>
</evidence>
<evidence type="ECO:0000313" key="3">
    <source>
        <dbReference type="Proteomes" id="UP000669179"/>
    </source>
</evidence>
<reference evidence="2" key="1">
    <citation type="submission" date="2021-03" db="EMBL/GenBank/DDBJ databases">
        <authorList>
            <person name="Kanchanasin P."/>
            <person name="Saeng-In P."/>
            <person name="Phongsopitanun W."/>
            <person name="Yuki M."/>
            <person name="Kudo T."/>
            <person name="Ohkuma M."/>
            <person name="Tanasupawat S."/>
        </authorList>
    </citation>
    <scope>NUCLEOTIDE SEQUENCE</scope>
    <source>
        <strain evidence="2">GKU 128</strain>
    </source>
</reference>
<evidence type="ECO:0000313" key="2">
    <source>
        <dbReference type="EMBL" id="MBO2454299.1"/>
    </source>
</evidence>
<gene>
    <name evidence="2" type="ORF">J4573_44940</name>
</gene>
<organism evidence="2 3">
    <name type="scientific">Actinomadura barringtoniae</name>
    <dbReference type="NCBI Taxonomy" id="1427535"/>
    <lineage>
        <taxon>Bacteria</taxon>
        <taxon>Bacillati</taxon>
        <taxon>Actinomycetota</taxon>
        <taxon>Actinomycetes</taxon>
        <taxon>Streptosporangiales</taxon>
        <taxon>Thermomonosporaceae</taxon>
        <taxon>Actinomadura</taxon>
    </lineage>
</organism>
<dbReference type="Proteomes" id="UP000669179">
    <property type="component" value="Unassembled WGS sequence"/>
</dbReference>
<name>A0A939T9I4_9ACTN</name>
<dbReference type="AlphaFoldDB" id="A0A939T9I4"/>
<proteinExistence type="predicted"/>
<feature type="compositionally biased region" description="Gly residues" evidence="1">
    <location>
        <begin position="43"/>
        <end position="55"/>
    </location>
</feature>
<protein>
    <submittedName>
        <fullName evidence="2">Uncharacterized protein</fullName>
    </submittedName>
</protein>
<keyword evidence="3" id="KW-1185">Reference proteome</keyword>
<dbReference type="EMBL" id="JAGEOJ010000025">
    <property type="protein sequence ID" value="MBO2454299.1"/>
    <property type="molecule type" value="Genomic_DNA"/>
</dbReference>
<feature type="region of interest" description="Disordered" evidence="1">
    <location>
        <begin position="38"/>
        <end position="61"/>
    </location>
</feature>
<accession>A0A939T9I4</accession>
<dbReference type="RefSeq" id="WP_208262494.1">
    <property type="nucleotide sequence ID" value="NZ_JAGEOJ010000025.1"/>
</dbReference>